<dbReference type="Pfam" id="PF13635">
    <property type="entry name" value="DUF4143"/>
    <property type="match status" value="1"/>
</dbReference>
<reference evidence="2 3" key="1">
    <citation type="journal article" date="2016" name="Front. Microbiol.">
        <title>Single-Cell (Meta-)Genomics of a Dimorphic Candidatus Thiomargarita nelsonii Reveals Genomic Plasticity.</title>
        <authorList>
            <person name="Flood B.E."/>
            <person name="Fliss P."/>
            <person name="Jones D.S."/>
            <person name="Dick G.J."/>
            <person name="Jain S."/>
            <person name="Kaster A.K."/>
            <person name="Winkel M."/>
            <person name="Mussmann M."/>
            <person name="Bailey J."/>
        </authorList>
    </citation>
    <scope>NUCLEOTIDE SEQUENCE [LARGE SCALE GENOMIC DNA]</scope>
    <source>
        <strain evidence="2">Hydrate Ridge</strain>
    </source>
</reference>
<accession>A0A4E0RPI6</accession>
<sequence>MANRGLSVNCYFWRTAQQQEIDYLEERDGKLFAWEFKWSNASARFPKTFTRAYPHSETKIITPDNLDCFLMDDC</sequence>
<proteinExistence type="predicted"/>
<organism evidence="2 3">
    <name type="scientific">Candidatus Thiomargarita nelsonii</name>
    <dbReference type="NCBI Taxonomy" id="1003181"/>
    <lineage>
        <taxon>Bacteria</taxon>
        <taxon>Pseudomonadati</taxon>
        <taxon>Pseudomonadota</taxon>
        <taxon>Gammaproteobacteria</taxon>
        <taxon>Thiotrichales</taxon>
        <taxon>Thiotrichaceae</taxon>
        <taxon>Thiomargarita</taxon>
    </lineage>
</organism>
<comment type="caution">
    <text evidence="2">The sequence shown here is derived from an EMBL/GenBank/DDBJ whole genome shotgun (WGS) entry which is preliminary data.</text>
</comment>
<dbReference type="EMBL" id="JSZA02000149">
    <property type="protein sequence ID" value="TGO02374.1"/>
    <property type="molecule type" value="Genomic_DNA"/>
</dbReference>
<dbReference type="Proteomes" id="UP000030428">
    <property type="component" value="Unassembled WGS sequence"/>
</dbReference>
<evidence type="ECO:0000259" key="1">
    <source>
        <dbReference type="Pfam" id="PF13635"/>
    </source>
</evidence>
<feature type="domain" description="DUF4143" evidence="1">
    <location>
        <begin position="7"/>
        <end position="39"/>
    </location>
</feature>
<evidence type="ECO:0000313" key="3">
    <source>
        <dbReference type="Proteomes" id="UP000030428"/>
    </source>
</evidence>
<protein>
    <recommendedName>
        <fullName evidence="1">DUF4143 domain-containing protein</fullName>
    </recommendedName>
</protein>
<evidence type="ECO:0000313" key="2">
    <source>
        <dbReference type="EMBL" id="TGO02374.1"/>
    </source>
</evidence>
<gene>
    <name evidence="2" type="ORF">PN36_26045</name>
</gene>
<keyword evidence="3" id="KW-1185">Reference proteome</keyword>
<dbReference type="AlphaFoldDB" id="A0A4E0RPI6"/>
<name>A0A4E0RPI6_9GAMM</name>
<dbReference type="InterPro" id="IPR025420">
    <property type="entry name" value="DUF4143"/>
</dbReference>